<evidence type="ECO:0000256" key="1">
    <source>
        <dbReference type="SAM" id="MobiDB-lite"/>
    </source>
</evidence>
<dbReference type="Proteomes" id="UP001212841">
    <property type="component" value="Unassembled WGS sequence"/>
</dbReference>
<comment type="caution">
    <text evidence="2">The sequence shown here is derived from an EMBL/GenBank/DDBJ whole genome shotgun (WGS) entry which is preliminary data.</text>
</comment>
<dbReference type="AlphaFoldDB" id="A0AAD5S2S7"/>
<accession>A0AAD5S2S7</accession>
<keyword evidence="3" id="KW-1185">Reference proteome</keyword>
<reference evidence="2" key="1">
    <citation type="submission" date="2020-05" db="EMBL/GenBank/DDBJ databases">
        <title>Phylogenomic resolution of chytrid fungi.</title>
        <authorList>
            <person name="Stajich J.E."/>
            <person name="Amses K."/>
            <person name="Simmons R."/>
            <person name="Seto K."/>
            <person name="Myers J."/>
            <person name="Bonds A."/>
            <person name="Quandt C.A."/>
            <person name="Barry K."/>
            <person name="Liu P."/>
            <person name="Grigoriev I."/>
            <person name="Longcore J.E."/>
            <person name="James T.Y."/>
        </authorList>
    </citation>
    <scope>NUCLEOTIDE SEQUENCE</scope>
    <source>
        <strain evidence="2">JEL0318</strain>
    </source>
</reference>
<evidence type="ECO:0000313" key="2">
    <source>
        <dbReference type="EMBL" id="KAJ3038135.1"/>
    </source>
</evidence>
<dbReference type="EMBL" id="JADGJD010001762">
    <property type="protein sequence ID" value="KAJ3038135.1"/>
    <property type="molecule type" value="Genomic_DNA"/>
</dbReference>
<proteinExistence type="predicted"/>
<evidence type="ECO:0000313" key="3">
    <source>
        <dbReference type="Proteomes" id="UP001212841"/>
    </source>
</evidence>
<organism evidence="2 3">
    <name type="scientific">Rhizophlyctis rosea</name>
    <dbReference type="NCBI Taxonomy" id="64517"/>
    <lineage>
        <taxon>Eukaryota</taxon>
        <taxon>Fungi</taxon>
        <taxon>Fungi incertae sedis</taxon>
        <taxon>Chytridiomycota</taxon>
        <taxon>Chytridiomycota incertae sedis</taxon>
        <taxon>Chytridiomycetes</taxon>
        <taxon>Rhizophlyctidales</taxon>
        <taxon>Rhizophlyctidaceae</taxon>
        <taxon>Rhizophlyctis</taxon>
    </lineage>
</organism>
<protein>
    <submittedName>
        <fullName evidence="2">Uncharacterized protein</fullName>
    </submittedName>
</protein>
<sequence length="153" mass="17064">MGGVPGAVRGSQVLDGTGSEFTKDELLAVRDWSYWRVRLRKDDLILEGVEGARYEISPQTGSADRYQLISKTPAPEHPPAEPEIIAESDLRLTSRGLRLKHKSQTIEVLRFFWRKRRSEAGPTADQTNQPAPMAIDEEEEEEVVAEGTVPGHV</sequence>
<name>A0AAD5S2S7_9FUNG</name>
<gene>
    <name evidence="2" type="ORF">HK097_003265</name>
</gene>
<feature type="compositionally biased region" description="Acidic residues" evidence="1">
    <location>
        <begin position="135"/>
        <end position="144"/>
    </location>
</feature>
<feature type="region of interest" description="Disordered" evidence="1">
    <location>
        <begin position="119"/>
        <end position="153"/>
    </location>
</feature>